<evidence type="ECO:0000256" key="12">
    <source>
        <dbReference type="ARBA" id="ARBA00024334"/>
    </source>
</evidence>
<dbReference type="SMART" id="SM00220">
    <property type="entry name" value="S_TKc"/>
    <property type="match status" value="1"/>
</dbReference>
<evidence type="ECO:0000256" key="8">
    <source>
        <dbReference type="ARBA" id="ARBA00022741"/>
    </source>
</evidence>
<evidence type="ECO:0000256" key="16">
    <source>
        <dbReference type="RuleBase" id="RU000304"/>
    </source>
</evidence>
<reference evidence="19" key="1">
    <citation type="submission" date="2021-09" db="EMBL/GenBank/DDBJ databases">
        <authorList>
            <consortium name="AG Swart"/>
            <person name="Singh M."/>
            <person name="Singh A."/>
            <person name="Seah K."/>
            <person name="Emmerich C."/>
        </authorList>
    </citation>
    <scope>NUCLEOTIDE SEQUENCE</scope>
    <source>
        <strain evidence="19">ATCC30299</strain>
    </source>
</reference>
<dbReference type="SUPFAM" id="SSF56112">
    <property type="entry name" value="Protein kinase-like (PK-like)"/>
    <property type="match status" value="1"/>
</dbReference>
<evidence type="ECO:0000256" key="4">
    <source>
        <dbReference type="ARBA" id="ARBA00022527"/>
    </source>
</evidence>
<dbReference type="Gene3D" id="1.10.238.10">
    <property type="entry name" value="EF-hand"/>
    <property type="match status" value="1"/>
</dbReference>
<keyword evidence="7" id="KW-0677">Repeat</keyword>
<organism evidence="19 20">
    <name type="scientific">Blepharisma stoltei</name>
    <dbReference type="NCBI Taxonomy" id="1481888"/>
    <lineage>
        <taxon>Eukaryota</taxon>
        <taxon>Sar</taxon>
        <taxon>Alveolata</taxon>
        <taxon>Ciliophora</taxon>
        <taxon>Postciliodesmatophora</taxon>
        <taxon>Heterotrichea</taxon>
        <taxon>Heterotrichida</taxon>
        <taxon>Blepharismidae</taxon>
        <taxon>Blepharisma</taxon>
    </lineage>
</organism>
<comment type="cofactor">
    <cofactor evidence="1">
        <name>Mg(2+)</name>
        <dbReference type="ChEBI" id="CHEBI:18420"/>
    </cofactor>
</comment>
<dbReference type="PROSITE" id="PS00107">
    <property type="entry name" value="PROTEIN_KINASE_ATP"/>
    <property type="match status" value="1"/>
</dbReference>
<keyword evidence="10" id="KW-0106">Calcium</keyword>
<keyword evidence="9" id="KW-0418">Kinase</keyword>
<comment type="catalytic activity">
    <reaction evidence="13">
        <text>L-threonyl-[protein] + ATP = O-phospho-L-threonyl-[protein] + ADP + H(+)</text>
        <dbReference type="Rhea" id="RHEA:46608"/>
        <dbReference type="Rhea" id="RHEA-COMP:11060"/>
        <dbReference type="Rhea" id="RHEA-COMP:11605"/>
        <dbReference type="ChEBI" id="CHEBI:15378"/>
        <dbReference type="ChEBI" id="CHEBI:30013"/>
        <dbReference type="ChEBI" id="CHEBI:30616"/>
        <dbReference type="ChEBI" id="CHEBI:61977"/>
        <dbReference type="ChEBI" id="CHEBI:456216"/>
        <dbReference type="EC" id="2.7.11.1"/>
    </reaction>
</comment>
<feature type="binding site" evidence="15">
    <location>
        <position position="53"/>
    </location>
    <ligand>
        <name>ATP</name>
        <dbReference type="ChEBI" id="CHEBI:30616"/>
    </ligand>
</feature>
<protein>
    <recommendedName>
        <fullName evidence="3">non-specific serine/threonine protein kinase</fullName>
        <ecNumber evidence="3">2.7.11.1</ecNumber>
    </recommendedName>
</protein>
<dbReference type="Pfam" id="PF13499">
    <property type="entry name" value="EF-hand_7"/>
    <property type="match status" value="2"/>
</dbReference>
<keyword evidence="11 15" id="KW-0067">ATP-binding</keyword>
<dbReference type="InterPro" id="IPR011009">
    <property type="entry name" value="Kinase-like_dom_sf"/>
</dbReference>
<dbReference type="Proteomes" id="UP001162131">
    <property type="component" value="Unassembled WGS sequence"/>
</dbReference>
<comment type="similarity">
    <text evidence="12">Belongs to the protein kinase superfamily. Ser/Thr protein kinase family. CDPK subfamily.</text>
</comment>
<dbReference type="SMART" id="SM00054">
    <property type="entry name" value="EFh"/>
    <property type="match status" value="4"/>
</dbReference>
<dbReference type="Pfam" id="PF00069">
    <property type="entry name" value="Pkinase"/>
    <property type="match status" value="1"/>
</dbReference>
<feature type="domain" description="EF-hand" evidence="18">
    <location>
        <begin position="357"/>
        <end position="392"/>
    </location>
</feature>
<dbReference type="PANTHER" id="PTHR24349">
    <property type="entry name" value="SERINE/THREONINE-PROTEIN KINASE"/>
    <property type="match status" value="1"/>
</dbReference>
<evidence type="ECO:0000256" key="6">
    <source>
        <dbReference type="ARBA" id="ARBA00022723"/>
    </source>
</evidence>
<keyword evidence="5" id="KW-0808">Transferase</keyword>
<dbReference type="InterPro" id="IPR050205">
    <property type="entry name" value="CDPK_Ser/Thr_kinases"/>
</dbReference>
<dbReference type="GO" id="GO:0004674">
    <property type="term" value="F:protein serine/threonine kinase activity"/>
    <property type="evidence" value="ECO:0007669"/>
    <property type="project" value="UniProtKB-KW"/>
</dbReference>
<dbReference type="PROSITE" id="PS00108">
    <property type="entry name" value="PROTEIN_KINASE_ST"/>
    <property type="match status" value="1"/>
</dbReference>
<dbReference type="EC" id="2.7.11.1" evidence="3"/>
<keyword evidence="20" id="KW-1185">Reference proteome</keyword>
<keyword evidence="6" id="KW-0479">Metal-binding</keyword>
<accession>A0AAU9IPZ7</accession>
<comment type="caution">
    <text evidence="19">The sequence shown here is derived from an EMBL/GenBank/DDBJ whole genome shotgun (WGS) entry which is preliminary data.</text>
</comment>
<sequence length="464" mass="52318">MNNHIVIKKQWFVSSKTEDILNHYSFNKEIGSGAYGKVFVATELTTGITRAVKAIQKNRVSDYTSFQNEFEILSHLDHPNIVNIIETFETDRLCFLVLEYCSGGELFDRIATKRYLTEYEAAAIMKVLFSAVAYCHDHGVCHRDIKPENCLFANESPESDIKLIDFGLSKVFDENEMMHTLNGTPYYIAPEVLSGNYTYQVDCWSLGVILYIMLSGSPPFNGRNNQEILMNVFNGYYNFRNRAFDNVSEAAKDLISKLLVKDANFRLTAKEALKHPWITGLAPSQQISLPTSVFDGLRSFAQARNLKRASLIYIASKLSEKDLQSLREMFNSLDSDGDGSITIEELHSALSSSGRSFDISAIATLCEMLDSNNNGKIDYTEWIAACMQNQKYLNTGLLKSAFQHFDVDGNGKITKEELRNVLTGGDLGLNLPQRDVEAMISEADRDRDGAIDYMEFINMMAHRS</sequence>
<feature type="domain" description="Protein kinase" evidence="17">
    <location>
        <begin position="24"/>
        <end position="278"/>
    </location>
</feature>
<dbReference type="InterPro" id="IPR008271">
    <property type="entry name" value="Ser/Thr_kinase_AS"/>
</dbReference>
<evidence type="ECO:0000256" key="9">
    <source>
        <dbReference type="ARBA" id="ARBA00022777"/>
    </source>
</evidence>
<gene>
    <name evidence="19" type="ORF">BSTOLATCC_MIC3833</name>
</gene>
<dbReference type="GO" id="GO:0005524">
    <property type="term" value="F:ATP binding"/>
    <property type="evidence" value="ECO:0007669"/>
    <property type="project" value="UniProtKB-UniRule"/>
</dbReference>
<dbReference type="EMBL" id="CAJZBQ010000004">
    <property type="protein sequence ID" value="CAG9311545.1"/>
    <property type="molecule type" value="Genomic_DNA"/>
</dbReference>
<dbReference type="GO" id="GO:0005509">
    <property type="term" value="F:calcium ion binding"/>
    <property type="evidence" value="ECO:0007669"/>
    <property type="project" value="InterPro"/>
</dbReference>
<proteinExistence type="inferred from homology"/>
<dbReference type="FunFam" id="3.30.200.20:FF:000315">
    <property type="entry name" value="Calcium-dependent protein kinase 3"/>
    <property type="match status" value="1"/>
</dbReference>
<dbReference type="InterPro" id="IPR017441">
    <property type="entry name" value="Protein_kinase_ATP_BS"/>
</dbReference>
<dbReference type="InterPro" id="IPR018247">
    <property type="entry name" value="EF_Hand_1_Ca_BS"/>
</dbReference>
<dbReference type="SUPFAM" id="SSF47473">
    <property type="entry name" value="EF-hand"/>
    <property type="match status" value="1"/>
</dbReference>
<evidence type="ECO:0000313" key="20">
    <source>
        <dbReference type="Proteomes" id="UP001162131"/>
    </source>
</evidence>
<dbReference type="InterPro" id="IPR000719">
    <property type="entry name" value="Prot_kinase_dom"/>
</dbReference>
<dbReference type="Gene3D" id="3.30.200.20">
    <property type="entry name" value="Phosphorylase Kinase, domain 1"/>
    <property type="match status" value="1"/>
</dbReference>
<dbReference type="InterPro" id="IPR011992">
    <property type="entry name" value="EF-hand-dom_pair"/>
</dbReference>
<evidence type="ECO:0000256" key="14">
    <source>
        <dbReference type="ARBA" id="ARBA00048679"/>
    </source>
</evidence>
<name>A0AAU9IPZ7_9CILI</name>
<comment type="catalytic activity">
    <reaction evidence="14">
        <text>L-seryl-[protein] + ATP = O-phospho-L-seryl-[protein] + ADP + H(+)</text>
        <dbReference type="Rhea" id="RHEA:17989"/>
        <dbReference type="Rhea" id="RHEA-COMP:9863"/>
        <dbReference type="Rhea" id="RHEA-COMP:11604"/>
        <dbReference type="ChEBI" id="CHEBI:15378"/>
        <dbReference type="ChEBI" id="CHEBI:29999"/>
        <dbReference type="ChEBI" id="CHEBI:30616"/>
        <dbReference type="ChEBI" id="CHEBI:83421"/>
        <dbReference type="ChEBI" id="CHEBI:456216"/>
        <dbReference type="EC" id="2.7.11.1"/>
    </reaction>
</comment>
<keyword evidence="8 15" id="KW-0547">Nucleotide-binding</keyword>
<evidence type="ECO:0000256" key="3">
    <source>
        <dbReference type="ARBA" id="ARBA00012513"/>
    </source>
</evidence>
<evidence type="ECO:0000256" key="7">
    <source>
        <dbReference type="ARBA" id="ARBA00022737"/>
    </source>
</evidence>
<dbReference type="FunFam" id="1.10.238.10:FF:000003">
    <property type="entry name" value="Calmodulin A"/>
    <property type="match status" value="1"/>
</dbReference>
<dbReference type="PROSITE" id="PS50222">
    <property type="entry name" value="EF_HAND_2"/>
    <property type="match status" value="4"/>
</dbReference>
<comment type="subunit">
    <text evidence="2">Monomer.</text>
</comment>
<evidence type="ECO:0000256" key="10">
    <source>
        <dbReference type="ARBA" id="ARBA00022837"/>
    </source>
</evidence>
<evidence type="ECO:0000256" key="2">
    <source>
        <dbReference type="ARBA" id="ARBA00011245"/>
    </source>
</evidence>
<evidence type="ECO:0000256" key="11">
    <source>
        <dbReference type="ARBA" id="ARBA00022840"/>
    </source>
</evidence>
<dbReference type="FunFam" id="1.10.510.10:FF:000571">
    <property type="entry name" value="Maternal embryonic leucine zipper kinase"/>
    <property type="match status" value="1"/>
</dbReference>
<evidence type="ECO:0000259" key="17">
    <source>
        <dbReference type="PROSITE" id="PS50011"/>
    </source>
</evidence>
<evidence type="ECO:0000259" key="18">
    <source>
        <dbReference type="PROSITE" id="PS50222"/>
    </source>
</evidence>
<dbReference type="CDD" id="cd05117">
    <property type="entry name" value="STKc_CAMK"/>
    <property type="match status" value="1"/>
</dbReference>
<feature type="domain" description="EF-hand" evidence="18">
    <location>
        <begin position="431"/>
        <end position="464"/>
    </location>
</feature>
<feature type="domain" description="EF-hand" evidence="18">
    <location>
        <begin position="393"/>
        <end position="428"/>
    </location>
</feature>
<dbReference type="PROSITE" id="PS00018">
    <property type="entry name" value="EF_HAND_1"/>
    <property type="match status" value="4"/>
</dbReference>
<evidence type="ECO:0000256" key="13">
    <source>
        <dbReference type="ARBA" id="ARBA00047899"/>
    </source>
</evidence>
<evidence type="ECO:0000313" key="19">
    <source>
        <dbReference type="EMBL" id="CAG9311545.1"/>
    </source>
</evidence>
<feature type="domain" description="EF-hand" evidence="18">
    <location>
        <begin position="321"/>
        <end position="356"/>
    </location>
</feature>
<evidence type="ECO:0000256" key="1">
    <source>
        <dbReference type="ARBA" id="ARBA00001946"/>
    </source>
</evidence>
<evidence type="ECO:0000256" key="15">
    <source>
        <dbReference type="PROSITE-ProRule" id="PRU10141"/>
    </source>
</evidence>
<dbReference type="PROSITE" id="PS50011">
    <property type="entry name" value="PROTEIN_KINASE_DOM"/>
    <property type="match status" value="1"/>
</dbReference>
<keyword evidence="4 16" id="KW-0723">Serine/threonine-protein kinase</keyword>
<evidence type="ECO:0000256" key="5">
    <source>
        <dbReference type="ARBA" id="ARBA00022679"/>
    </source>
</evidence>
<dbReference type="AlphaFoldDB" id="A0AAU9IPZ7"/>
<dbReference type="InterPro" id="IPR002048">
    <property type="entry name" value="EF_hand_dom"/>
</dbReference>
<dbReference type="Gene3D" id="1.10.510.10">
    <property type="entry name" value="Transferase(Phosphotransferase) domain 1"/>
    <property type="match status" value="1"/>
</dbReference>